<dbReference type="GO" id="GO:0005886">
    <property type="term" value="C:plasma membrane"/>
    <property type="evidence" value="ECO:0007669"/>
    <property type="project" value="UniProtKB-SubCell"/>
</dbReference>
<accession>A0A6L9UHL7</accession>
<comment type="similarity">
    <text evidence="7">Belongs to the binding-protein-dependent transport system permease family.</text>
</comment>
<dbReference type="InterPro" id="IPR035906">
    <property type="entry name" value="MetI-like_sf"/>
</dbReference>
<feature type="transmembrane region" description="Helical" evidence="7">
    <location>
        <begin position="104"/>
        <end position="122"/>
    </location>
</feature>
<evidence type="ECO:0000256" key="3">
    <source>
        <dbReference type="ARBA" id="ARBA00022475"/>
    </source>
</evidence>
<keyword evidence="2 7" id="KW-0813">Transport</keyword>
<feature type="transmembrane region" description="Helical" evidence="7">
    <location>
        <begin position="69"/>
        <end position="92"/>
    </location>
</feature>
<feature type="transmembrane region" description="Helical" evidence="7">
    <location>
        <begin position="128"/>
        <end position="146"/>
    </location>
</feature>
<dbReference type="InterPro" id="IPR050366">
    <property type="entry name" value="BP-dependent_transpt_permease"/>
</dbReference>
<comment type="caution">
    <text evidence="9">The sequence shown here is derived from an EMBL/GenBank/DDBJ whole genome shotgun (WGS) entry which is preliminary data.</text>
</comment>
<dbReference type="PANTHER" id="PTHR43386">
    <property type="entry name" value="OLIGOPEPTIDE TRANSPORT SYSTEM PERMEASE PROTEIN APPC"/>
    <property type="match status" value="1"/>
</dbReference>
<keyword evidence="5 7" id="KW-1133">Transmembrane helix</keyword>
<feature type="transmembrane region" description="Helical" evidence="7">
    <location>
        <begin position="194"/>
        <end position="212"/>
    </location>
</feature>
<sequence length="270" mass="29054">MPSKMLIGGVLLTAIIIIAVLGPWVAPYQYDQMSILARMKPPSAAHWFGTDELGRDVFSRTLVGAQMSLAIGLGATALSLVAGVPLGLLCGYKRGRFDEIVMRCMDVLLSMPPIMLGLLFLAVSQPSAWKAILAVGFVYIPVIVRLTRALTLDLANEDFIEAARARSERTWYILLREILPNAWPTIAVEGSLRITFAILLGAALSFLGMGAQPPSPEWGLMISGARPFIAQAPWVALAPGLSMCLTVIAVNLFGDGLREAIDPRTGSRGH</sequence>
<evidence type="ECO:0000256" key="7">
    <source>
        <dbReference type="RuleBase" id="RU363032"/>
    </source>
</evidence>
<evidence type="ECO:0000313" key="9">
    <source>
        <dbReference type="EMBL" id="NEI73657.1"/>
    </source>
</evidence>
<name>A0A6L9UHL7_9HYPH</name>
<feature type="domain" description="ABC transmembrane type-1" evidence="8">
    <location>
        <begin position="65"/>
        <end position="254"/>
    </location>
</feature>
<dbReference type="Pfam" id="PF12911">
    <property type="entry name" value="OppC_N"/>
    <property type="match status" value="1"/>
</dbReference>
<dbReference type="InterPro" id="IPR000515">
    <property type="entry name" value="MetI-like"/>
</dbReference>
<keyword evidence="4 7" id="KW-0812">Transmembrane</keyword>
<gene>
    <name evidence="9" type="ORF">GR212_29320</name>
</gene>
<dbReference type="GO" id="GO:0055085">
    <property type="term" value="P:transmembrane transport"/>
    <property type="evidence" value="ECO:0007669"/>
    <property type="project" value="InterPro"/>
</dbReference>
<dbReference type="Proteomes" id="UP000483035">
    <property type="component" value="Unassembled WGS sequence"/>
</dbReference>
<dbReference type="EMBL" id="WUEY01000020">
    <property type="protein sequence ID" value="NEI73657.1"/>
    <property type="molecule type" value="Genomic_DNA"/>
</dbReference>
<evidence type="ECO:0000256" key="4">
    <source>
        <dbReference type="ARBA" id="ARBA00022692"/>
    </source>
</evidence>
<dbReference type="CDD" id="cd06261">
    <property type="entry name" value="TM_PBP2"/>
    <property type="match status" value="1"/>
</dbReference>
<dbReference type="Pfam" id="PF00528">
    <property type="entry name" value="BPD_transp_1"/>
    <property type="match status" value="1"/>
</dbReference>
<dbReference type="PANTHER" id="PTHR43386:SF25">
    <property type="entry name" value="PEPTIDE ABC TRANSPORTER PERMEASE PROTEIN"/>
    <property type="match status" value="1"/>
</dbReference>
<dbReference type="SUPFAM" id="SSF161098">
    <property type="entry name" value="MetI-like"/>
    <property type="match status" value="1"/>
</dbReference>
<keyword evidence="6 7" id="KW-0472">Membrane</keyword>
<evidence type="ECO:0000256" key="5">
    <source>
        <dbReference type="ARBA" id="ARBA00022989"/>
    </source>
</evidence>
<protein>
    <submittedName>
        <fullName evidence="9">ABC transporter permease subunit</fullName>
    </submittedName>
</protein>
<evidence type="ECO:0000259" key="8">
    <source>
        <dbReference type="PROSITE" id="PS50928"/>
    </source>
</evidence>
<dbReference type="Gene3D" id="1.10.3720.10">
    <property type="entry name" value="MetI-like"/>
    <property type="match status" value="1"/>
</dbReference>
<dbReference type="AlphaFoldDB" id="A0A6L9UHL7"/>
<proteinExistence type="inferred from homology"/>
<dbReference type="InterPro" id="IPR025966">
    <property type="entry name" value="OppC_N"/>
</dbReference>
<evidence type="ECO:0000256" key="2">
    <source>
        <dbReference type="ARBA" id="ARBA00022448"/>
    </source>
</evidence>
<evidence type="ECO:0000256" key="6">
    <source>
        <dbReference type="ARBA" id="ARBA00023136"/>
    </source>
</evidence>
<keyword evidence="3" id="KW-1003">Cell membrane</keyword>
<organism evidence="9 10">
    <name type="scientific">Rhizobium lusitanum</name>
    <dbReference type="NCBI Taxonomy" id="293958"/>
    <lineage>
        <taxon>Bacteria</taxon>
        <taxon>Pseudomonadati</taxon>
        <taxon>Pseudomonadota</taxon>
        <taxon>Alphaproteobacteria</taxon>
        <taxon>Hyphomicrobiales</taxon>
        <taxon>Rhizobiaceae</taxon>
        <taxon>Rhizobium/Agrobacterium group</taxon>
        <taxon>Rhizobium</taxon>
    </lineage>
</organism>
<feature type="transmembrane region" description="Helical" evidence="7">
    <location>
        <begin position="232"/>
        <end position="254"/>
    </location>
</feature>
<feature type="transmembrane region" description="Helical" evidence="7">
    <location>
        <begin position="7"/>
        <end position="26"/>
    </location>
</feature>
<evidence type="ECO:0000256" key="1">
    <source>
        <dbReference type="ARBA" id="ARBA00004651"/>
    </source>
</evidence>
<dbReference type="PROSITE" id="PS50928">
    <property type="entry name" value="ABC_TM1"/>
    <property type="match status" value="1"/>
</dbReference>
<evidence type="ECO:0000313" key="10">
    <source>
        <dbReference type="Proteomes" id="UP000483035"/>
    </source>
</evidence>
<reference evidence="9 10" key="1">
    <citation type="submission" date="2019-12" db="EMBL/GenBank/DDBJ databases">
        <title>Rhizobium genotypes associated with high levels of biological nitrogen fixation by grain legumes in a temperate-maritime cropping system.</title>
        <authorList>
            <person name="Maluk M."/>
            <person name="Francesc Ferrando Molina F."/>
            <person name="Lopez Del Egido L."/>
            <person name="Lafos M."/>
            <person name="Langarica-Fuentes A."/>
            <person name="Gebre Yohannes G."/>
            <person name="Young M.W."/>
            <person name="Martin P."/>
            <person name="Gantlett R."/>
            <person name="Kenicer G."/>
            <person name="Hawes C."/>
            <person name="Begg G.S."/>
            <person name="Quilliam R.S."/>
            <person name="Squire G.R."/>
            <person name="Poole P.S."/>
            <person name="Young P.W."/>
            <person name="Iannetta P.M."/>
            <person name="James E.K."/>
        </authorList>
    </citation>
    <scope>NUCLEOTIDE SEQUENCE [LARGE SCALE GENOMIC DNA]</scope>
    <source>
        <strain evidence="9 10">JHI1118</strain>
    </source>
</reference>
<comment type="subcellular location">
    <subcellularLocation>
        <location evidence="1 7">Cell membrane</location>
        <topology evidence="1 7">Multi-pass membrane protein</topology>
    </subcellularLocation>
</comment>